<gene>
    <name evidence="4" type="ORF">HYH02_009066</name>
</gene>
<dbReference type="GO" id="GO:0035556">
    <property type="term" value="P:intracellular signal transduction"/>
    <property type="evidence" value="ECO:0007669"/>
    <property type="project" value="InterPro"/>
</dbReference>
<evidence type="ECO:0000256" key="1">
    <source>
        <dbReference type="SAM" id="MobiDB-lite"/>
    </source>
</evidence>
<feature type="compositionally biased region" description="Gly residues" evidence="1">
    <location>
        <begin position="1123"/>
        <end position="1134"/>
    </location>
</feature>
<feature type="compositionally biased region" description="Low complexity" evidence="1">
    <location>
        <begin position="3790"/>
        <end position="3807"/>
    </location>
</feature>
<keyword evidence="2" id="KW-0812">Transmembrane</keyword>
<feature type="compositionally biased region" description="Low complexity" evidence="1">
    <location>
        <begin position="2097"/>
        <end position="2122"/>
    </location>
</feature>
<dbReference type="Gene3D" id="3.40.190.10">
    <property type="entry name" value="Periplasmic binding protein-like II"/>
    <property type="match status" value="1"/>
</dbReference>
<feature type="compositionally biased region" description="Low complexity" evidence="1">
    <location>
        <begin position="1965"/>
        <end position="1978"/>
    </location>
</feature>
<feature type="region of interest" description="Disordered" evidence="1">
    <location>
        <begin position="1746"/>
        <end position="1816"/>
    </location>
</feature>
<feature type="region of interest" description="Disordered" evidence="1">
    <location>
        <begin position="3598"/>
        <end position="3642"/>
    </location>
</feature>
<feature type="region of interest" description="Disordered" evidence="1">
    <location>
        <begin position="3777"/>
        <end position="3948"/>
    </location>
</feature>
<feature type="compositionally biased region" description="Basic and acidic residues" evidence="1">
    <location>
        <begin position="2273"/>
        <end position="2282"/>
    </location>
</feature>
<feature type="region of interest" description="Disordered" evidence="1">
    <location>
        <begin position="3321"/>
        <end position="3389"/>
    </location>
</feature>
<feature type="compositionally biased region" description="Low complexity" evidence="1">
    <location>
        <begin position="2873"/>
        <end position="2888"/>
    </location>
</feature>
<dbReference type="SUPFAM" id="SSF55073">
    <property type="entry name" value="Nucleotide cyclase"/>
    <property type="match status" value="2"/>
</dbReference>
<evidence type="ECO:0000313" key="5">
    <source>
        <dbReference type="Proteomes" id="UP000613740"/>
    </source>
</evidence>
<feature type="compositionally biased region" description="Polar residues" evidence="1">
    <location>
        <begin position="4029"/>
        <end position="4045"/>
    </location>
</feature>
<feature type="region of interest" description="Disordered" evidence="1">
    <location>
        <begin position="2403"/>
        <end position="2426"/>
    </location>
</feature>
<feature type="compositionally biased region" description="Gly residues" evidence="1">
    <location>
        <begin position="2260"/>
        <end position="2271"/>
    </location>
</feature>
<feature type="region of interest" description="Disordered" evidence="1">
    <location>
        <begin position="1033"/>
        <end position="1068"/>
    </location>
</feature>
<dbReference type="PROSITE" id="PS50125">
    <property type="entry name" value="GUANYLATE_CYCLASE_2"/>
    <property type="match status" value="1"/>
</dbReference>
<protein>
    <recommendedName>
        <fullName evidence="3">Guanylate cyclase domain-containing protein</fullName>
    </recommendedName>
</protein>
<feature type="region of interest" description="Disordered" evidence="1">
    <location>
        <begin position="1347"/>
        <end position="1406"/>
    </location>
</feature>
<feature type="compositionally biased region" description="Gly residues" evidence="1">
    <location>
        <begin position="1048"/>
        <end position="1064"/>
    </location>
</feature>
<feature type="region of interest" description="Disordered" evidence="1">
    <location>
        <begin position="1516"/>
        <end position="1551"/>
    </location>
</feature>
<feature type="region of interest" description="Disordered" evidence="1">
    <location>
        <begin position="2981"/>
        <end position="3005"/>
    </location>
</feature>
<feature type="compositionally biased region" description="Low complexity" evidence="1">
    <location>
        <begin position="1369"/>
        <end position="1394"/>
    </location>
</feature>
<feature type="region of interest" description="Disordered" evidence="1">
    <location>
        <begin position="2861"/>
        <end position="2889"/>
    </location>
</feature>
<feature type="region of interest" description="Disordered" evidence="1">
    <location>
        <begin position="2143"/>
        <end position="2174"/>
    </location>
</feature>
<feature type="compositionally biased region" description="Low complexity" evidence="1">
    <location>
        <begin position="2158"/>
        <end position="2174"/>
    </location>
</feature>
<dbReference type="InterPro" id="IPR001054">
    <property type="entry name" value="A/G_cyclase"/>
</dbReference>
<feature type="region of interest" description="Disordered" evidence="1">
    <location>
        <begin position="2339"/>
        <end position="2358"/>
    </location>
</feature>
<feature type="compositionally biased region" description="Polar residues" evidence="1">
    <location>
        <begin position="1751"/>
        <end position="1760"/>
    </location>
</feature>
<feature type="compositionally biased region" description="Polar residues" evidence="1">
    <location>
        <begin position="2981"/>
        <end position="2998"/>
    </location>
</feature>
<feature type="region of interest" description="Disordered" evidence="1">
    <location>
        <begin position="2200"/>
        <end position="2289"/>
    </location>
</feature>
<proteinExistence type="predicted"/>
<feature type="region of interest" description="Disordered" evidence="1">
    <location>
        <begin position="3466"/>
        <end position="3486"/>
    </location>
</feature>
<evidence type="ECO:0000256" key="2">
    <source>
        <dbReference type="SAM" id="Phobius"/>
    </source>
</evidence>
<feature type="region of interest" description="Disordered" evidence="1">
    <location>
        <begin position="532"/>
        <end position="553"/>
    </location>
</feature>
<dbReference type="FunFam" id="3.40.190.10:FF:000640">
    <property type="entry name" value="Predicted protein"/>
    <property type="match status" value="1"/>
</dbReference>
<dbReference type="OrthoDB" id="551765at2759"/>
<comment type="caution">
    <text evidence="4">The sequence shown here is derived from an EMBL/GenBank/DDBJ whole genome shotgun (WGS) entry which is preliminary data.</text>
</comment>
<evidence type="ECO:0000313" key="4">
    <source>
        <dbReference type="EMBL" id="KAG2444125.1"/>
    </source>
</evidence>
<feature type="compositionally biased region" description="Polar residues" evidence="1">
    <location>
        <begin position="3777"/>
        <end position="3789"/>
    </location>
</feature>
<accession>A0A836B0F2</accession>
<keyword evidence="2" id="KW-1133">Transmembrane helix</keyword>
<feature type="region of interest" description="Disordered" evidence="1">
    <location>
        <begin position="1086"/>
        <end position="1146"/>
    </location>
</feature>
<dbReference type="Proteomes" id="UP000613740">
    <property type="component" value="Unassembled WGS sequence"/>
</dbReference>
<dbReference type="Gene3D" id="3.30.70.1230">
    <property type="entry name" value="Nucleotide cyclase"/>
    <property type="match status" value="4"/>
</dbReference>
<feature type="region of interest" description="Disordered" evidence="1">
    <location>
        <begin position="4092"/>
        <end position="4123"/>
    </location>
</feature>
<feature type="region of interest" description="Disordered" evidence="1">
    <location>
        <begin position="1289"/>
        <end position="1314"/>
    </location>
</feature>
<feature type="region of interest" description="Disordered" evidence="1">
    <location>
        <begin position="1841"/>
        <end position="1990"/>
    </location>
</feature>
<sequence>MAILPAVSYSCRDRATRGLPPVANGSANALLYSQSTRTLLGGFFQYCTSVGLKRPLYYLLPPTSLSAVLVAAADSMAAPFASFPGDRLQKNFTRVASLDALEEALLGYVSARRARMPDGLPYGYDSVITPYSGLQELRAAGLLTGLAGISSLDTLYQRGDIHPALLDTVSYAGELAAVPLDGSQLLLYVRKDVLAAAAAMAAAGGSSSGGSTSGGSGLGVPDSWEQLLALAAAVNGSAAAQLRPAVNATGGVTYAAATGPVFGFCMQPHTHMVGALALAVLASLVQTHGSEQGMYLNADTLRPAATTAAMPYVLSYLRRLAAYSAPVAFSARAPQFSNDFALGRCAMTVGTAAQFRRNSHTAHPAGPSAVIGKVTAALLPGTSTGQAAASTSSQALVNRAPLMSPGGAVGGVYGNNAEVMPQLYTWTMLSALGGPVNSWQLLLLPVSELGPWRLSHMDPADSALGRWRAAGYSTADVASFLTAARATLDHPNIVLPLRVRTAIMHVRAVRTAALRVLNATAATPWVLQPAVASSSGGDGSGAGGTSSSTGGSNGRRAVLQALAADAAAAQQQGVLTELMDSMAALYGYGPGGAIGSGSGGAGNGSGADLPTREQMMQEYRRSLGLSYSPPTTTSGAAVSDSDGGSNLPVGAVVGAVVGGVLVAALAGIVACRAMSNRGRRRGRWRVVEPPVASPDTVLLVTDIEGSTSLWEALPEEVMDRALRTHHITVRTVGIFYNAYESATVSDSFILAFATATDAAQFALGLQRALLAARWPQELLAVPACAPVYVRKLDWLAKANQVSLAPAPPRRLAARPVRARTRATDASGGGVHKGLRFPSRNIASVLGAFAGHSRAKPYLQHAATSKRSAFGAQAAEAAAGAQLTPAPGGFGRAGSAHAPSLLSRRWTSRRTSNDQAAIAAALGARDAATQGEGQGVAALEDVGLGPTAEEAELDAEVAAAVEAAAAAAGDVSQHGRAGGGAAAGNRHLLGRFWAAMDAGGRPMQQATSMRRRRRRSDTSLVAVMAAPYLERQSVPGHGQAHVEGSGARTPGGNGTGTGIGPGAAGDGTRSRSLLKFAMHGRQSLNVRGSPDLRLWSPGAGGGGPLGGTSSLPVSPAEDNPDGSMYGGRGTPGAGDGGRRARRKSSRHASVTFAAIAAAAIAGSKSHDAGVGSGGANSGSLNRPGRMRRASLAISNLLGLGSGAASGPASGGLGSAGSAAATDAAVGLEGGVTPRQLSRQARRGSMLNILLGSVAGLASPTGTGTDAAGTTDGGLTFTGNTGAGVETLAGDAATGGAHMGGSGAPPAAAASGSPHSHRLRRASLVLTSWLGLGQSRNTRSGSHVLVAAGAGSAPRPMHSRRASSDAVTEMTSSATVTATTTTGPAAPAAPASSTAAEKGASYDLAQPSPKGAGTNNFYTAAAPPGSPHQQVNGYSVVALSAALAASEYKVAAAAAVSGAVDRTQLTRSSCGLPELPNSEMAHASNCSGTRARLLAGRAVPSPGLPGPEEAPLDALAAAAAPSPAPMPEVPSPRNTGATSGAQPSFKQARSRRASSFVPRLLNLSMFEAATAAGAGGGGGGPPSTSGSGGGTGPRTVKSQGSNLRRRYSTVLERALSPRGKSTAGNSGAVAAATAGGGSGGDGLSDAAAPEMAAVPGVSTWGSELGVEDGAEKWAELKWQMSGRRTATADAPVLNSGATSGGGGPASGPTSRHSHMQAPQLTVAAAAGGRPKLDIARVFSIAHMQQDGALPTAPRNSATNTGPAQLSGAASARGGGGTDGVDLGQGSPLALSGDASPLFPPGLPLDLQQGAADGPRSERRLAAPAAGLVLPVASEPQVRSCADFGELPTRRTAPDVPPNEHLLDMPLQHSQPQPHPHPLPRKQLQQGSTASGERTSLQERRSGPPPVNPAATCSPAPPSGAPSPMPPSQQSRTGASSAFASRGTADAAPGDERWSLAGVIIGSGGAGDRAASSGSHATGATLPVLSSEPAPPRVRDPAVPLSLLLPANSPPPGPGAGLLSSVVDESVHLDLRASVGNGADAGAGTASVPLPQRPARMFGPVLSPQPAVGLGGSASALRHPVATAGISALPLSLQMQREGASQVPASSPSASQLQQPQPVRSAAAGGPLARLLARPAPLLVSPRHASQLPSAASPGYPNLHSSATNPNTPTSTAAGALAGAPSSASAASAAAALHRRFSELAAELAKPPARAKSQAGSGGSPTIDQPDQVASPRRGGFSITAGGSSRSKVPFDRSRTFSNSGGESAGAGGSGGASDRGNRSLRSERPSGASAGSATAALAAVVAGALKFRSFSRRAASSGARAPLPRSHHAQHVLATLVGTSSAGGSSAAVQPPPDGTQSATLPHLSASAAAVTASQGSGSSRMARLEYTASRRRVGAALEPLERLEEETGSAAQTVPLPAPLPQSPGLTARRPLQRLRSSGAVGGISAAANDPTDQPPPAAAEAGPVTPKGGRVRSDGGGAGASESRPSRSSIVPSTLQMLLKRSGTGGSSRKAGAAGLLHFADPASTESADLLAGNDGSGRGQARKSPAQLLLVARSAELDVPSVASAHGLDLVDVESPACGANARASAGGGFGSAIVPLAEPPRAPSASAGELGGGADTAGFVKPTILIPMDTANASVALPQPFAHDQPALTAPRGATPAGISIANLAAAASNLAGGGVASNVLRSEPLPTVNLSGIARAGSIMTYAPAARVVKPPTHGSLLELLHRVFVRVDDEEEEGHTGLYGQQQQQQQRPPDMQLVFAGLRVRVGLHCGVTDARDIQYNAATARMTFGGEGLRIAKAVCDCASGGQVVMSGEVLLRLQLAGSGGVLLLQQQQMLLQGQTHVLDLGDHQLLEAVAARPHAPTNPEAASGGAAMTTHAHPAHPTAAASEPSVPVSRHLLCIAAPALLGRMVVIPPVRSALHQYTPGFMDAPVGPAVCVVVFRVSNAAALAAWNAAVASEAMALLELYLRASLGALINTSNTSGNSGTDPNNLNQTDTAGPLTGRGGVKNTANRLACYLAAAPPGSPFGTFVAGFSQPAAAARWALNTVSRTSELPWPAELLESQWGRPLEEVTRAEAEAADAAAAAGGGGGNILPYAIGSGAGTATNSPGGASSFPPGGGSPPRGGAFAALGGSVGSRMARLLRTAPVGWISSPLSLGSHKSSGRAAGDRGADSSPLVSGTVLLSLPPAVARGGGGAGVVVGGAVIATEMSSAALMETGGWAPVEVEDDVELGEPSTAGVELLDQPASQHSAMAAVGAAGGSGQLRGGVAPRAASSFGSASLALRAQLGQKGHAQGPSAVSAAAMTSWDAAGRGEAGLRPAAELDGGEDVPGMAPAAEPAGSSACTQGAHYHPNGAASAVSAPQLPPMPGGRSVGPAAVRSGGVGSPVRGLGMRSVLGGASSAGGSGVMRSGGSASRLPMPSRFALAAEAHDPAPPTAATSILARAAGPTLAAVSNTEIVVVMEQDQEQSGHRQPAGTAAAPSTVPTRFLRSAEVPSAMTPALPASRGFRLTHTSEHGAEGPPPAAMAAAGFASGLGLSGLPPGARRIPSATGLGAPVQRLRNRLLQHLTLSFTSLSRKVVGGSPVAAPRLVESAVGDTMDSQASGPETESAACSGAEGRTMSGPVQLHSPGDWPLAGTSGRAARGLAGAGAAATQTPRPALAAAGLPSGGESAVTGVGLEEAAATAAAAARAEEDAEVVSFRGLRVRLGMAVGPVRVELCPLTGRVVYSGKTVTTAMTSAASARLGTLLANQAVAEAIAEAQGGAGLMLQFPSGYHSSTRQNSARQDSTASHATAHTAAPATTASGPRRKAMFRRAQTAADEASAHTLAASDRRGGAAAATHAAAAPAQDSHGAADSCPTNAFAPMQQKQQLSAAPAGGMFGGFKRRSGAGGGAIQRARTSSMASPDHFAPEPAARHCNVPASSTSSQHNSGGSSTARPSPATAAEGHLGGWAAVGAATSAVAIPSTLPEADDELASGAEGAAGGGDGYDDAPWATGTEPGEARTNNGVVDGVGGDKADGACGAQANKESQQPEAQGPNSQPAAQLPQLLCTPAVGGGLGVAFGGGGGGGGLGVPRLNPKNPTFRVRLQPGPTQQPQYQRPLPSTDALAPAPEVAAIRHGT</sequence>
<keyword evidence="2" id="KW-0472">Membrane</keyword>
<dbReference type="SUPFAM" id="SSF53850">
    <property type="entry name" value="Periplasmic binding protein-like II"/>
    <property type="match status" value="1"/>
</dbReference>
<feature type="region of interest" description="Disordered" evidence="1">
    <location>
        <begin position="2094"/>
        <end position="2122"/>
    </location>
</feature>
<feature type="compositionally biased region" description="Low complexity" evidence="1">
    <location>
        <begin position="1302"/>
        <end position="1312"/>
    </location>
</feature>
<feature type="compositionally biased region" description="Pro residues" evidence="1">
    <location>
        <begin position="1912"/>
        <end position="1924"/>
    </location>
</feature>
<feature type="compositionally biased region" description="Low complexity" evidence="1">
    <location>
        <begin position="3925"/>
        <end position="3948"/>
    </location>
</feature>
<feature type="domain" description="Guanylate cyclase" evidence="3">
    <location>
        <begin position="697"/>
        <end position="751"/>
    </location>
</feature>
<keyword evidence="5" id="KW-1185">Reference proteome</keyword>
<reference evidence="4" key="1">
    <citation type="journal article" date="2020" name="bioRxiv">
        <title>Comparative genomics of Chlamydomonas.</title>
        <authorList>
            <person name="Craig R.J."/>
            <person name="Hasan A.R."/>
            <person name="Ness R.W."/>
            <person name="Keightley P.D."/>
        </authorList>
    </citation>
    <scope>NUCLEOTIDE SEQUENCE</scope>
    <source>
        <strain evidence="4">CCAP 11/173</strain>
    </source>
</reference>
<feature type="compositionally biased region" description="Polar residues" evidence="1">
    <location>
        <begin position="1926"/>
        <end position="1936"/>
    </location>
</feature>
<feature type="region of interest" description="Disordered" evidence="1">
    <location>
        <begin position="1570"/>
        <end position="1604"/>
    </location>
</feature>
<feature type="transmembrane region" description="Helical" evidence="2">
    <location>
        <begin position="649"/>
        <end position="671"/>
    </location>
</feature>
<feature type="compositionally biased region" description="Gly residues" evidence="1">
    <location>
        <begin position="1571"/>
        <end position="1590"/>
    </location>
</feature>
<organism evidence="4 5">
    <name type="scientific">Chlamydomonas schloesseri</name>
    <dbReference type="NCBI Taxonomy" id="2026947"/>
    <lineage>
        <taxon>Eukaryota</taxon>
        <taxon>Viridiplantae</taxon>
        <taxon>Chlorophyta</taxon>
        <taxon>core chlorophytes</taxon>
        <taxon>Chlorophyceae</taxon>
        <taxon>CS clade</taxon>
        <taxon>Chlamydomonadales</taxon>
        <taxon>Chlamydomonadaceae</taxon>
        <taxon>Chlamydomonas</taxon>
    </lineage>
</organism>
<dbReference type="InterPro" id="IPR029787">
    <property type="entry name" value="Nucleotide_cyclase"/>
</dbReference>
<feature type="region of interest" description="Disordered" evidence="1">
    <location>
        <begin position="3978"/>
        <end position="4046"/>
    </location>
</feature>
<evidence type="ECO:0000259" key="3">
    <source>
        <dbReference type="PROSITE" id="PS50125"/>
    </source>
</evidence>
<dbReference type="GO" id="GO:0009190">
    <property type="term" value="P:cyclic nucleotide biosynthetic process"/>
    <property type="evidence" value="ECO:0007669"/>
    <property type="project" value="InterPro"/>
</dbReference>
<name>A0A836B0F2_9CHLO</name>
<dbReference type="EMBL" id="JAEHOD010000029">
    <property type="protein sequence ID" value="KAG2444125.1"/>
    <property type="molecule type" value="Genomic_DNA"/>
</dbReference>
<feature type="region of interest" description="Disordered" evidence="1">
    <location>
        <begin position="2441"/>
        <end position="2493"/>
    </location>
</feature>
<feature type="compositionally biased region" description="Polar residues" evidence="1">
    <location>
        <begin position="1530"/>
        <end position="1545"/>
    </location>
</feature>
<feature type="compositionally biased region" description="Low complexity" evidence="1">
    <location>
        <begin position="3838"/>
        <end position="3857"/>
    </location>
</feature>
<feature type="region of interest" description="Disordered" evidence="1">
    <location>
        <begin position="1686"/>
        <end position="1714"/>
    </location>
</feature>